<gene>
    <name evidence="1" type="ORF">COT77_01200</name>
</gene>
<sequence length="834" mass="92112">MTKQKNTPVLIVLFVLLLVGLLVLIYNFRISADIPVANYQSDVKLKQVPVFDYSPESDAQTVEISIPKGEEESFSILFKNESSKNYSNLTVSKSDLVSSANEVVNKKFIDERVVHTWPQKIVDWEAGKITSLPNPIDVDELLVRNDKTNFFLSDNSGPIGTAAGQLLTSGGSTQNQSSDGLSEPINISVSANANKKFVFTVRAPLVGAGSYSGKVDFVDASTNQAISYFNLKLNVLDFDLVSPSQADTPYTIGCYINDRIKTSKMPTNSQHWFISEDLFQKRLQTVHDYGCNSVVLKVGPFANNTKALELLSQDGFAGPAVLNYDYIDSNGGVLTGDLIDTPASQEAFKKIVTDIKNDPKITIPILFYGVDEPNSVNGTAEDKYENNKTRVRNIKSIVAGVLGADAGKSNIGNEVTTSALWMTFERLFADGDEYKTNMPIVNYRRTLNSEQGQDFLARSALYRSGQATPLPEEVYYFQGWNELRDKHGTRAIDRYLGGLGLIGSGYRGYIVNPVYGYSGTSQRPLYDDFQIASWNKQMMVFYPAVDGFIPTLQSESWREGILDLKYYLTYKEAKKLVNSQCSAQTKNDLATVGSGIENKILKYNTIVSNYLLPPSLSDSEMDETRSLLKQYLEKFYSSCTSCQINIDKGLSTFGSMNSLNSRDLINEEGSSFLKYSGVDMKWFKSITDPFVMKLGEGYYVYNGGNAAKSVNVNAKTESSASRTLSEGWNVLWSPYTSGLSDIKVSISAGEGTNRCSKLMSLQEIVNRGKASKVVYIIKDGSAVEAKNAFKLLGFVDDANHLSKVPAGKAFWFYVRPKADALNPNNSAYSDIGCL</sequence>
<evidence type="ECO:0000313" key="2">
    <source>
        <dbReference type="Proteomes" id="UP000228596"/>
    </source>
</evidence>
<reference evidence="2" key="1">
    <citation type="submission" date="2017-09" db="EMBL/GenBank/DDBJ databases">
        <title>Depth-based differentiation of microbial function through sediment-hosted aquifers and enrichment of novel symbionts in the deep terrestrial subsurface.</title>
        <authorList>
            <person name="Probst A.J."/>
            <person name="Ladd B."/>
            <person name="Jarett J.K."/>
            <person name="Geller-Mcgrath D.E."/>
            <person name="Sieber C.M.K."/>
            <person name="Emerson J.B."/>
            <person name="Anantharaman K."/>
            <person name="Thomas B.C."/>
            <person name="Malmstrom R."/>
            <person name="Stieglmeier M."/>
            <person name="Klingl A."/>
            <person name="Woyke T."/>
            <person name="Ryan C.M."/>
            <person name="Banfield J.F."/>
        </authorList>
    </citation>
    <scope>NUCLEOTIDE SEQUENCE [LARGE SCALE GENOMIC DNA]</scope>
</reference>
<dbReference type="EMBL" id="PEZV01000008">
    <property type="protein sequence ID" value="PIT97487.1"/>
    <property type="molecule type" value="Genomic_DNA"/>
</dbReference>
<protein>
    <submittedName>
        <fullName evidence="1">Uncharacterized protein</fullName>
    </submittedName>
</protein>
<name>A0A2M6WXI0_9BACT</name>
<evidence type="ECO:0000313" key="1">
    <source>
        <dbReference type="EMBL" id="PIT97487.1"/>
    </source>
</evidence>
<accession>A0A2M6WXI0</accession>
<proteinExistence type="predicted"/>
<organism evidence="1 2">
    <name type="scientific">Candidatus Berkelbacteria bacterium CG10_big_fil_rev_8_21_14_0_10_41_12</name>
    <dbReference type="NCBI Taxonomy" id="1974513"/>
    <lineage>
        <taxon>Bacteria</taxon>
        <taxon>Candidatus Berkelbacteria</taxon>
    </lineage>
</organism>
<dbReference type="Proteomes" id="UP000228596">
    <property type="component" value="Unassembled WGS sequence"/>
</dbReference>
<dbReference type="AlphaFoldDB" id="A0A2M6WXI0"/>
<comment type="caution">
    <text evidence="1">The sequence shown here is derived from an EMBL/GenBank/DDBJ whole genome shotgun (WGS) entry which is preliminary data.</text>
</comment>